<organism evidence="1">
    <name type="scientific">Kuenenia stuttgartiensis</name>
    <dbReference type="NCBI Taxonomy" id="174633"/>
    <lineage>
        <taxon>Bacteria</taxon>
        <taxon>Pseudomonadati</taxon>
        <taxon>Planctomycetota</taxon>
        <taxon>Candidatus Brocadiia</taxon>
        <taxon>Candidatus Brocadiales</taxon>
        <taxon>Candidatus Brocadiaceae</taxon>
        <taxon>Candidatus Kuenenia</taxon>
    </lineage>
</organism>
<proteinExistence type="predicted"/>
<evidence type="ECO:0000313" key="2">
    <source>
        <dbReference type="EMBL" id="QII10435.1"/>
    </source>
</evidence>
<gene>
    <name evidence="2" type="ORF">KsCSTR_10560</name>
    <name evidence="1" type="ORF">kustd1460</name>
</gene>
<reference evidence="2 3" key="3">
    <citation type="submission" date="2020-02" db="EMBL/GenBank/DDBJ databases">
        <title>Newly sequenced genome of strain CSTR1 showed variability in Candidatus Kuenenia stuttgartiensis genomes.</title>
        <authorList>
            <person name="Ding C."/>
            <person name="Adrian L."/>
        </authorList>
    </citation>
    <scope>NUCLEOTIDE SEQUENCE [LARGE SCALE GENOMIC DNA]</scope>
    <source>
        <strain evidence="2 3">CSTR1</strain>
    </source>
</reference>
<dbReference type="Proteomes" id="UP000501926">
    <property type="component" value="Chromosome"/>
</dbReference>
<dbReference type="EMBL" id="CT573072">
    <property type="protein sequence ID" value="CAJ72205.1"/>
    <property type="molecule type" value="Genomic_DNA"/>
</dbReference>
<evidence type="ECO:0000313" key="3">
    <source>
        <dbReference type="Proteomes" id="UP000501926"/>
    </source>
</evidence>
<reference evidence="1" key="1">
    <citation type="journal article" date="2006" name="Nature">
        <title>Deciphering the evolution and metabolism of an anammox bacterium from a community genome.</title>
        <authorList>
            <person name="Strous M."/>
            <person name="Pelletier E."/>
            <person name="Mangenot S."/>
            <person name="Rattei T."/>
            <person name="Lehner A."/>
            <person name="Taylor M.W."/>
            <person name="Horn M."/>
            <person name="Daims H."/>
            <person name="Bartol-Mavel D."/>
            <person name="Wincker P."/>
            <person name="Barbe V."/>
            <person name="Fonknechten N."/>
            <person name="Vallenet D."/>
            <person name="Segurens B."/>
            <person name="Schenowitz-Truong C."/>
            <person name="Medigue C."/>
            <person name="Collingro A."/>
            <person name="Snel B."/>
            <person name="Dutilh B.E."/>
            <person name="OpDenCamp H.J.M."/>
            <person name="vanDerDrift C."/>
            <person name="Cirpus I."/>
            <person name="vanDePas-Schoonen K.T."/>
            <person name="Harhangi H.R."/>
            <person name="vanNiftrik L."/>
            <person name="Schmid M."/>
            <person name="Keltjens J."/>
            <person name="vanDeVossenberg J."/>
            <person name="Kartal B."/>
            <person name="Meier H."/>
            <person name="Frishman D."/>
            <person name="Huynen M.A."/>
            <person name="Mewes H."/>
            <person name="Weissenbach J."/>
            <person name="Jetten M.S.M."/>
            <person name="Wagner M."/>
            <person name="LePaslier D."/>
        </authorList>
    </citation>
    <scope>NUCLEOTIDE SEQUENCE</scope>
</reference>
<accession>Q1PYP4</accession>
<protein>
    <submittedName>
        <fullName evidence="1">Uncharacterized protein</fullName>
    </submittedName>
</protein>
<reference evidence="1" key="2">
    <citation type="submission" date="2006-01" db="EMBL/GenBank/DDBJ databases">
        <authorList>
            <person name="Genoscope"/>
        </authorList>
    </citation>
    <scope>NUCLEOTIDE SEQUENCE</scope>
</reference>
<dbReference type="AlphaFoldDB" id="Q1PYP4"/>
<evidence type="ECO:0000313" key="1">
    <source>
        <dbReference type="EMBL" id="CAJ72205.1"/>
    </source>
</evidence>
<dbReference type="EMBL" id="CP049055">
    <property type="protein sequence ID" value="QII10435.1"/>
    <property type="molecule type" value="Genomic_DNA"/>
</dbReference>
<sequence length="50" mass="5893">MFATTPRGGARRLLMLHPGRALCFRRQMLRPCRETAIHLRKNVSPRFSRE</sequence>
<name>Q1PYP4_KUEST</name>